<dbReference type="EMBL" id="QVFD01000015">
    <property type="protein sequence ID" value="RGC44478.1"/>
    <property type="molecule type" value="Genomic_DNA"/>
</dbReference>
<proteinExistence type="predicted"/>
<organism evidence="1 2">
    <name type="scientific">Coprococcus catus</name>
    <dbReference type="NCBI Taxonomy" id="116085"/>
    <lineage>
        <taxon>Bacteria</taxon>
        <taxon>Bacillati</taxon>
        <taxon>Bacillota</taxon>
        <taxon>Clostridia</taxon>
        <taxon>Lachnospirales</taxon>
        <taxon>Lachnospiraceae</taxon>
        <taxon>Coprococcus</taxon>
    </lineage>
</organism>
<reference evidence="1 2" key="1">
    <citation type="submission" date="2018-08" db="EMBL/GenBank/DDBJ databases">
        <title>A genome reference for cultivated species of the human gut microbiota.</title>
        <authorList>
            <person name="Zou Y."/>
            <person name="Xue W."/>
            <person name="Luo G."/>
        </authorList>
    </citation>
    <scope>NUCLEOTIDE SEQUENCE [LARGE SCALE GENOMIC DNA]</scope>
    <source>
        <strain evidence="1 2">AM28-39</strain>
    </source>
</reference>
<sequence>MLCKKCHTEMTVMQEDNVSGLICPKCGWNIITTKIDDIMLDTQLYQLFVLKNEHINRNQIRILSKISGMNYICIKQNIVTRNKTLLIRDRAFKIKAIKEMLEKEKIQFEVVPEFKY</sequence>
<name>A0A3E2XJ98_9FIRM</name>
<protein>
    <submittedName>
        <fullName evidence="1">Uncharacterized protein</fullName>
    </submittedName>
</protein>
<dbReference type="RefSeq" id="WP_117541223.1">
    <property type="nucleotide sequence ID" value="NZ_QVFD01000015.1"/>
</dbReference>
<dbReference type="AlphaFoldDB" id="A0A3E2XJ98"/>
<dbReference type="Proteomes" id="UP000261231">
    <property type="component" value="Unassembled WGS sequence"/>
</dbReference>
<comment type="caution">
    <text evidence="1">The sequence shown here is derived from an EMBL/GenBank/DDBJ whole genome shotgun (WGS) entry which is preliminary data.</text>
</comment>
<gene>
    <name evidence="1" type="ORF">DW747_13340</name>
</gene>
<keyword evidence="2" id="KW-1185">Reference proteome</keyword>
<evidence type="ECO:0000313" key="1">
    <source>
        <dbReference type="EMBL" id="RGC44478.1"/>
    </source>
</evidence>
<dbReference type="OrthoDB" id="9787476at2"/>
<accession>A0A3E2XJ98</accession>
<evidence type="ECO:0000313" key="2">
    <source>
        <dbReference type="Proteomes" id="UP000261231"/>
    </source>
</evidence>